<proteinExistence type="predicted"/>
<gene>
    <name evidence="2" type="ORF">GCM10023351_12070</name>
</gene>
<dbReference type="RefSeq" id="WP_345437079.1">
    <property type="nucleotide sequence ID" value="NZ_BAABKO010000002.1"/>
</dbReference>
<comment type="caution">
    <text evidence="2">The sequence shown here is derived from an EMBL/GenBank/DDBJ whole genome shotgun (WGS) entry which is preliminary data.</text>
</comment>
<reference evidence="3" key="1">
    <citation type="journal article" date="2019" name="Int. J. Syst. Evol. Microbiol.">
        <title>The Global Catalogue of Microorganisms (GCM) 10K type strain sequencing project: providing services to taxonomists for standard genome sequencing and annotation.</title>
        <authorList>
            <consortium name="The Broad Institute Genomics Platform"/>
            <consortium name="The Broad Institute Genome Sequencing Center for Infectious Disease"/>
            <person name="Wu L."/>
            <person name="Ma J."/>
        </authorList>
    </citation>
    <scope>NUCLEOTIDE SEQUENCE [LARGE SCALE GENOMIC DNA]</scope>
    <source>
        <strain evidence="3">JCM 18537</strain>
    </source>
</reference>
<sequence>MSETPAPRTEVDVAKVRRAPKYGVFAALGAAVGLVATLILATVFDGTSEASPFTEVVYSPSQAFGFILLWCVPAGILLGMLVALVLDWTIGRRTRDVRVAHESVDEV</sequence>
<evidence type="ECO:0000256" key="1">
    <source>
        <dbReference type="SAM" id="Phobius"/>
    </source>
</evidence>
<keyword evidence="1" id="KW-1133">Transmembrane helix</keyword>
<dbReference type="Proteomes" id="UP001501645">
    <property type="component" value="Unassembled WGS sequence"/>
</dbReference>
<feature type="transmembrane region" description="Helical" evidence="1">
    <location>
        <begin position="64"/>
        <end position="86"/>
    </location>
</feature>
<organism evidence="2 3">
    <name type="scientific">Microbacterium gilvum</name>
    <dbReference type="NCBI Taxonomy" id="1336204"/>
    <lineage>
        <taxon>Bacteria</taxon>
        <taxon>Bacillati</taxon>
        <taxon>Actinomycetota</taxon>
        <taxon>Actinomycetes</taxon>
        <taxon>Micrococcales</taxon>
        <taxon>Microbacteriaceae</taxon>
        <taxon>Microbacterium</taxon>
    </lineage>
</organism>
<keyword evidence="1" id="KW-0812">Transmembrane</keyword>
<feature type="transmembrane region" description="Helical" evidence="1">
    <location>
        <begin position="22"/>
        <end position="44"/>
    </location>
</feature>
<dbReference type="EMBL" id="BAABKO010000002">
    <property type="protein sequence ID" value="GAA4769956.1"/>
    <property type="molecule type" value="Genomic_DNA"/>
</dbReference>
<evidence type="ECO:0008006" key="4">
    <source>
        <dbReference type="Google" id="ProtNLM"/>
    </source>
</evidence>
<name>A0ABP9A0N4_9MICO</name>
<evidence type="ECO:0000313" key="3">
    <source>
        <dbReference type="Proteomes" id="UP001501645"/>
    </source>
</evidence>
<accession>A0ABP9A0N4</accession>
<evidence type="ECO:0000313" key="2">
    <source>
        <dbReference type="EMBL" id="GAA4769956.1"/>
    </source>
</evidence>
<keyword evidence="3" id="KW-1185">Reference proteome</keyword>
<protein>
    <recommendedName>
        <fullName evidence="4">Potassium transporter Trk</fullName>
    </recommendedName>
</protein>
<keyword evidence="1" id="KW-0472">Membrane</keyword>